<dbReference type="Proteomes" id="UP000260874">
    <property type="component" value="Unassembled WGS sequence"/>
</dbReference>
<dbReference type="Proteomes" id="UP000434462">
    <property type="component" value="Unassembled WGS sequence"/>
</dbReference>
<evidence type="ECO:0000313" key="10">
    <source>
        <dbReference type="EMBL" id="RGI72060.1"/>
    </source>
</evidence>
<dbReference type="Proteomes" id="UP000284640">
    <property type="component" value="Unassembled WGS sequence"/>
</dbReference>
<evidence type="ECO:0000313" key="4">
    <source>
        <dbReference type="EMBL" id="KAB4127860.1"/>
    </source>
</evidence>
<evidence type="ECO:0000313" key="8">
    <source>
        <dbReference type="EMBL" id="KAB4234445.1"/>
    </source>
</evidence>
<evidence type="ECO:0000313" key="21">
    <source>
        <dbReference type="Proteomes" id="UP000441711"/>
    </source>
</evidence>
<dbReference type="EMBL" id="WCUR01000124">
    <property type="protein sequence ID" value="KAB4110499.1"/>
    <property type="molecule type" value="Genomic_DNA"/>
</dbReference>
<gene>
    <name evidence="9" type="ORF">B5G17_18490</name>
    <name evidence="1" type="ORF">CE91St12_12270</name>
    <name evidence="13" type="ORF">DW729_07915</name>
    <name evidence="12" type="ORF">DW988_10075</name>
    <name evidence="11" type="ORF">DXC91_17560</name>
    <name evidence="10" type="ORF">DXD90_18860</name>
    <name evidence="8" type="ORF">GAP47_14110</name>
    <name evidence="7" type="ORF">GAP47_21495</name>
    <name evidence="6" type="ORF">GAP55_04020</name>
    <name evidence="5" type="ORF">GAQ34_21195</name>
    <name evidence="3" type="ORF">GAQ70_00055</name>
    <name evidence="2" type="ORF">GAQ72_19610</name>
    <name evidence="4" type="ORF">GAQ75_04920</name>
</gene>
<dbReference type="Proteomes" id="UP000441711">
    <property type="component" value="Unassembled WGS sequence"/>
</dbReference>
<evidence type="ECO:0000313" key="12">
    <source>
        <dbReference type="EMBL" id="RGZ49055.1"/>
    </source>
</evidence>
<dbReference type="EMBL" id="QSEE01000008">
    <property type="protein sequence ID" value="RGZ49055.1"/>
    <property type="molecule type" value="Genomic_DNA"/>
</dbReference>
<dbReference type="EMBL" id="NFHS01000015">
    <property type="protein sequence ID" value="OUN51933.1"/>
    <property type="molecule type" value="Genomic_DNA"/>
</dbReference>
<reference evidence="19 20" key="4">
    <citation type="journal article" date="2019" name="Nat. Med.">
        <title>A library of human gut bacterial isolates paired with longitudinal multiomics data enables mechanistic microbiome research.</title>
        <authorList>
            <person name="Poyet M."/>
            <person name="Groussin M."/>
            <person name="Gibbons S.M."/>
            <person name="Avila-Pacheco J."/>
            <person name="Jiang X."/>
            <person name="Kearney S.M."/>
            <person name="Perrotta A.R."/>
            <person name="Berdy B."/>
            <person name="Zhao S."/>
            <person name="Lieberman T.D."/>
            <person name="Swanson P.K."/>
            <person name="Smith M."/>
            <person name="Roesemann S."/>
            <person name="Alexander J.E."/>
            <person name="Rich S.A."/>
            <person name="Livny J."/>
            <person name="Vlamakis H."/>
            <person name="Clish C."/>
            <person name="Bullock K."/>
            <person name="Deik A."/>
            <person name="Scott J."/>
            <person name="Pierce K.A."/>
            <person name="Xavier R.J."/>
            <person name="Alm E.J."/>
        </authorList>
    </citation>
    <scope>NUCLEOTIDE SEQUENCE [LARGE SCALE GENOMIC DNA]</scope>
    <source>
        <strain evidence="6 24">BIOML-A11</strain>
        <strain evidence="5 22">BIOML-A21</strain>
        <strain evidence="3 21">BIOML-A36</strain>
        <strain evidence="4 20">BIOML-A37</strain>
        <strain evidence="2 19">BIOML-A38</strain>
        <strain evidence="7 23">BIOML-A5</strain>
    </source>
</reference>
<dbReference type="Proteomes" id="UP001055048">
    <property type="component" value="Unassembled WGS sequence"/>
</dbReference>
<evidence type="ECO:0000313" key="2">
    <source>
        <dbReference type="EMBL" id="KAB4110499.1"/>
    </source>
</evidence>
<dbReference type="EMBL" id="QSKL01000004">
    <property type="protein sequence ID" value="RHE60426.1"/>
    <property type="molecule type" value="Genomic_DNA"/>
</dbReference>
<dbReference type="EMBL" id="WCUQ01000002">
    <property type="protein sequence ID" value="KAB4127860.1"/>
    <property type="molecule type" value="Genomic_DNA"/>
</dbReference>
<evidence type="ECO:0000313" key="23">
    <source>
        <dbReference type="Proteomes" id="UP000462376"/>
    </source>
</evidence>
<evidence type="ECO:0000313" key="20">
    <source>
        <dbReference type="Proteomes" id="UP000438773"/>
    </source>
</evidence>
<evidence type="ECO:0000313" key="16">
    <source>
        <dbReference type="Proteomes" id="UP000263754"/>
    </source>
</evidence>
<dbReference type="EMBL" id="WCUA01000044">
    <property type="protein sequence ID" value="KAB4181133.1"/>
    <property type="molecule type" value="Genomic_DNA"/>
</dbReference>
<dbReference type="Proteomes" id="UP000283684">
    <property type="component" value="Unassembled WGS sequence"/>
</dbReference>
<dbReference type="AlphaFoldDB" id="A0A139K3E8"/>
<reference evidence="14" key="1">
    <citation type="submission" date="2017-04" db="EMBL/GenBank/DDBJ databases">
        <title>Function of individual gut microbiota members based on whole genome sequencing of pure cultures obtained from chicken caecum.</title>
        <authorList>
            <person name="Medvecky M."/>
            <person name="Cejkova D."/>
            <person name="Polansky O."/>
            <person name="Karasova D."/>
            <person name="Kubasova T."/>
            <person name="Cizek A."/>
            <person name="Rychlik I."/>
        </authorList>
    </citation>
    <scope>NUCLEOTIDE SEQUENCE [LARGE SCALE GENOMIC DNA]</scope>
    <source>
        <strain evidence="14">An67</strain>
    </source>
</reference>
<dbReference type="EMBL" id="QSOF01000041">
    <property type="protein sequence ID" value="RGI72060.1"/>
    <property type="molecule type" value="Genomic_DNA"/>
</dbReference>
<sequence length="153" mass="17400">MKKRVINLTLFIATVLIGMNSCTNRKASVTEDVYNISSQDTAVVLKLASSCMDALQEGRTEAALEMMYVTRNDTLMPISNEQKVNMARRFKLFPVLDYTLESFGFSQYTGNEVKFRVKFAEEDAADNKPAAYTSLRFCPVKYNADWYLTIESE</sequence>
<evidence type="ECO:0000313" key="7">
    <source>
        <dbReference type="EMBL" id="KAB4228571.1"/>
    </source>
</evidence>
<evidence type="ECO:0000313" key="22">
    <source>
        <dbReference type="Proteomes" id="UP000442334"/>
    </source>
</evidence>
<organism evidence="5 22">
    <name type="scientific">Bacteroides uniformis</name>
    <dbReference type="NCBI Taxonomy" id="820"/>
    <lineage>
        <taxon>Bacteria</taxon>
        <taxon>Pseudomonadati</taxon>
        <taxon>Bacteroidota</taxon>
        <taxon>Bacteroidia</taxon>
        <taxon>Bacteroidales</taxon>
        <taxon>Bacteroidaceae</taxon>
        <taxon>Bacteroides</taxon>
    </lineage>
</organism>
<evidence type="ECO:0000313" key="1">
    <source>
        <dbReference type="EMBL" id="GKH13017.1"/>
    </source>
</evidence>
<evidence type="ECO:0000313" key="18">
    <source>
        <dbReference type="Proteomes" id="UP000284640"/>
    </source>
</evidence>
<accession>A0A139K3E8</accession>
<evidence type="ECO:0000313" key="5">
    <source>
        <dbReference type="EMBL" id="KAB4181133.1"/>
    </source>
</evidence>
<evidence type="ECO:0008006" key="25">
    <source>
        <dbReference type="Google" id="ProtNLM"/>
    </source>
</evidence>
<dbReference type="EMBL" id="WCTL01000013">
    <property type="protein sequence ID" value="KAB4234445.1"/>
    <property type="molecule type" value="Genomic_DNA"/>
</dbReference>
<comment type="caution">
    <text evidence="5">The sequence shown here is derived from an EMBL/GenBank/DDBJ whole genome shotgun (WGS) entry which is preliminary data.</text>
</comment>
<evidence type="ECO:0000313" key="15">
    <source>
        <dbReference type="Proteomes" id="UP000260874"/>
    </source>
</evidence>
<dbReference type="Proteomes" id="UP000466952">
    <property type="component" value="Unassembled WGS sequence"/>
</dbReference>
<evidence type="ECO:0000313" key="19">
    <source>
        <dbReference type="Proteomes" id="UP000434462"/>
    </source>
</evidence>
<dbReference type="EMBL" id="WCTR01000003">
    <property type="protein sequence ID" value="KAB4214583.1"/>
    <property type="molecule type" value="Genomic_DNA"/>
</dbReference>
<reference evidence="1" key="5">
    <citation type="submission" date="2022-01" db="EMBL/GenBank/DDBJ databases">
        <title>Novel bile acid biosynthetic pathways are enriched in the microbiome of centenarians.</title>
        <authorList>
            <person name="Sato Y."/>
            <person name="Atarashi K."/>
            <person name="Plichta R.D."/>
            <person name="Arai Y."/>
            <person name="Sasajima S."/>
            <person name="Kearney M.S."/>
            <person name="Suda W."/>
            <person name="Takeshita K."/>
            <person name="Sasaki T."/>
            <person name="Okamoto S."/>
            <person name="Skelly N.A."/>
            <person name="Okamura Y."/>
            <person name="Vlamakis H."/>
            <person name="Li Y."/>
            <person name="Tanoue T."/>
            <person name="Takei H."/>
            <person name="Nittono H."/>
            <person name="Narushima S."/>
            <person name="Irie J."/>
            <person name="Itoh H."/>
            <person name="Moriya K."/>
            <person name="Sugiura Y."/>
            <person name="Suematsu M."/>
            <person name="Moritoki N."/>
            <person name="Shibata S."/>
            <person name="Littman R.D."/>
            <person name="Fischbach A.M."/>
            <person name="Uwamino Y."/>
            <person name="Inoue T."/>
            <person name="Honda A."/>
            <person name="Hattori M."/>
            <person name="Murai T."/>
            <person name="Xavier J.R."/>
            <person name="Hirose N."/>
            <person name="Honda K."/>
        </authorList>
    </citation>
    <scope>NUCLEOTIDE SEQUENCE</scope>
    <source>
        <strain evidence="1">CE91-St12</strain>
    </source>
</reference>
<dbReference type="EMBL" id="WCTL01000038">
    <property type="protein sequence ID" value="KAB4228571.1"/>
    <property type="molecule type" value="Genomic_DNA"/>
</dbReference>
<protein>
    <recommendedName>
        <fullName evidence="25">DUF4783 domain-containing protein</fullName>
    </recommendedName>
</protein>
<dbReference type="GeneID" id="29794114"/>
<dbReference type="Proteomes" id="UP000263754">
    <property type="component" value="Unassembled WGS sequence"/>
</dbReference>
<evidence type="ECO:0000313" key="14">
    <source>
        <dbReference type="Proteomes" id="UP000196329"/>
    </source>
</evidence>
<evidence type="ECO:0000313" key="24">
    <source>
        <dbReference type="Proteomes" id="UP000466952"/>
    </source>
</evidence>
<dbReference type="EMBL" id="BQNL01000001">
    <property type="protein sequence ID" value="GKH13017.1"/>
    <property type="molecule type" value="Genomic_DNA"/>
</dbReference>
<dbReference type="Proteomes" id="UP000196329">
    <property type="component" value="Unassembled WGS sequence"/>
</dbReference>
<dbReference type="RefSeq" id="WP_005833590.1">
    <property type="nucleotide sequence ID" value="NZ_BQNL01000001.1"/>
</dbReference>
<dbReference type="EMBL" id="QSRB01000019">
    <property type="protein sequence ID" value="RGK81362.1"/>
    <property type="molecule type" value="Genomic_DNA"/>
</dbReference>
<evidence type="ECO:0000313" key="3">
    <source>
        <dbReference type="EMBL" id="KAB4111754.1"/>
    </source>
</evidence>
<proteinExistence type="predicted"/>
<reference evidence="15 16" key="3">
    <citation type="submission" date="2018-08" db="EMBL/GenBank/DDBJ databases">
        <title>A genome reference for cultivated species of the human gut microbiota.</title>
        <authorList>
            <person name="Zou Y."/>
            <person name="Xue W."/>
            <person name="Luo G."/>
        </authorList>
    </citation>
    <scope>NUCLEOTIDE SEQUENCE [LARGE SCALE GENOMIC DNA]</scope>
    <source>
        <strain evidence="13 18">AM27-46</strain>
        <strain evidence="12 17">AM50-4</strain>
        <strain evidence="11 15">TF09-22</strain>
        <strain evidence="10 16">TM10-17</strain>
    </source>
</reference>
<evidence type="ECO:0000313" key="6">
    <source>
        <dbReference type="EMBL" id="KAB4214583.1"/>
    </source>
</evidence>
<dbReference type="Proteomes" id="UP000442334">
    <property type="component" value="Unassembled WGS sequence"/>
</dbReference>
<name>A0A139K3E8_BACUN</name>
<reference evidence="9" key="2">
    <citation type="journal article" date="2018" name="BMC Genomics">
        <title>Whole genome sequencing and function prediction of 133 gut anaerobes isolated from chicken caecum in pure cultures.</title>
        <authorList>
            <person name="Medvecky M."/>
            <person name="Cejkova D."/>
            <person name="Polansky O."/>
            <person name="Karasova D."/>
            <person name="Kubasova T."/>
            <person name="Cizek A."/>
            <person name="Rychlik I."/>
        </authorList>
    </citation>
    <scope>NUCLEOTIDE SEQUENCE</scope>
    <source>
        <strain evidence="9">An67</strain>
    </source>
</reference>
<evidence type="ECO:0000313" key="13">
    <source>
        <dbReference type="EMBL" id="RHE60426.1"/>
    </source>
</evidence>
<dbReference type="Proteomes" id="UP000462376">
    <property type="component" value="Unassembled WGS sequence"/>
</dbReference>
<dbReference type="EMBL" id="WCUP01000001">
    <property type="protein sequence ID" value="KAB4111754.1"/>
    <property type="molecule type" value="Genomic_DNA"/>
</dbReference>
<dbReference type="Proteomes" id="UP000438773">
    <property type="component" value="Unassembled WGS sequence"/>
</dbReference>
<evidence type="ECO:0000313" key="17">
    <source>
        <dbReference type="Proteomes" id="UP000283684"/>
    </source>
</evidence>
<evidence type="ECO:0000313" key="11">
    <source>
        <dbReference type="EMBL" id="RGK81362.1"/>
    </source>
</evidence>
<evidence type="ECO:0000313" key="9">
    <source>
        <dbReference type="EMBL" id="OUN51933.1"/>
    </source>
</evidence>